<dbReference type="Proteomes" id="UP000315439">
    <property type="component" value="Unassembled WGS sequence"/>
</dbReference>
<comment type="caution">
    <text evidence="1">The sequence shown here is derived from an EMBL/GenBank/DDBJ whole genome shotgun (WGS) entry which is preliminary data.</text>
</comment>
<evidence type="ECO:0000313" key="2">
    <source>
        <dbReference type="Proteomes" id="UP000315439"/>
    </source>
</evidence>
<dbReference type="AlphaFoldDB" id="A0A545UCT3"/>
<dbReference type="Gene3D" id="2.130.10.10">
    <property type="entry name" value="YVTN repeat-like/Quinoprotein amine dehydrogenase"/>
    <property type="match status" value="2"/>
</dbReference>
<accession>A0A545UCT3</accession>
<dbReference type="SUPFAM" id="SSF46626">
    <property type="entry name" value="Cytochrome c"/>
    <property type="match status" value="1"/>
</dbReference>
<reference evidence="1 2" key="1">
    <citation type="submission" date="2019-07" db="EMBL/GenBank/DDBJ databases">
        <title>Draft genome for Aliikangiella sp. M105.</title>
        <authorList>
            <person name="Wang G."/>
        </authorList>
    </citation>
    <scope>NUCLEOTIDE SEQUENCE [LARGE SCALE GENOMIC DNA]</scope>
    <source>
        <strain evidence="1 2">M105</strain>
    </source>
</reference>
<dbReference type="InterPro" id="IPR015943">
    <property type="entry name" value="WD40/YVTN_repeat-like_dom_sf"/>
</dbReference>
<sequence>MIVEPAKNTFVTFESGPVRPVAKSLDGHRVFVTNTPNHSLDIFTYNEQEQLVLQHSVPVGIEPVAVSVKDEREVWVTNHVSDSVSIVRIDQVIPYVARTLLVGDEPRDIVFAKNRAFITTAHRGQHRTHSSLAGVEGAGDPLLHEPGIGRADIWVFDADEPGAAVGGTPLKIIELFGDTPRALAVTPDQSTVYAAVFHSGNQTSAVHESVLCYGFTDDDLGSQPCKVMDGIRSPAGLANGDLPGGRAAPGVNSDGVYQPWTSMIVKFDSDSGEWRDSMGRNFSNGIRFTLPDLDVFAINSESLQQTSAYSNVGTTLFNMTVNPKSGELYVTNTNSNNATRFEGPGITGGTTVQGNIAPARITIIETQSGQVSARPLNRHIDYSTLKESEAIKQHTVATPTQLAITKDGERLYVASLGSNKVAIYQTQDLKDQQLWDGRGEEFDPVTVGADHFNVPGGPVGLKLNETKNQLLVYTRFDNSVVVLNAQNGNELQRIAMLTPEPAQVKAGRFMLYDANRSSSNGEASCASCHVFGDSDQLAWNLGNPDASNQVNPQPFPTAKFSSLGCDFVGPTEPSCELLDILNGDGELLTIASMKGPMFSQSLRGMSTHGHMHWRGDRSVGYFGNDIEQQLDERTSFKNFIVAFEGLLGLDIDLPASVSEDNKSEAVINLENDMDKFADFILSVQMPPNPIRGLDNSLSNSAVTGRDFFIGTRRSDGLAVDSDLNGPEQDGVTCEGCHGLDPAKGFYGTRGEVAHGGEIQIFKVPQLRNLYSRVGMFGLPDREGFLPSHTKQHQGAQVRGFGFLHDGATDQLANFLKGGVFDNGEAPCPEGLSSSHGCDFNEGVVGIPDDTTRQGLVDFMMEFDSDLAPIVGQQMTLTFDYTLAMMERVELLQTRASTPFTSKILGGVVTECDLIVQGVIDGERRGFLFDSENQNFLTDRKDDESMTLTELSALISQESNSLTFTCQVPGMGRQMALDRNLDGVLNGDEE</sequence>
<keyword evidence="2" id="KW-1185">Reference proteome</keyword>
<dbReference type="InterPro" id="IPR051200">
    <property type="entry name" value="Host-pathogen_enzymatic-act"/>
</dbReference>
<organism evidence="1 2">
    <name type="scientific">Aliikangiella coralliicola</name>
    <dbReference type="NCBI Taxonomy" id="2592383"/>
    <lineage>
        <taxon>Bacteria</taxon>
        <taxon>Pseudomonadati</taxon>
        <taxon>Pseudomonadota</taxon>
        <taxon>Gammaproteobacteria</taxon>
        <taxon>Oceanospirillales</taxon>
        <taxon>Pleioneaceae</taxon>
        <taxon>Aliikangiella</taxon>
    </lineage>
</organism>
<dbReference type="PANTHER" id="PTHR47197">
    <property type="entry name" value="PROTEIN NIRF"/>
    <property type="match status" value="1"/>
</dbReference>
<dbReference type="InterPro" id="IPR036909">
    <property type="entry name" value="Cyt_c-like_dom_sf"/>
</dbReference>
<dbReference type="SUPFAM" id="SSF75011">
    <property type="entry name" value="3-carboxy-cis,cis-mucoante lactonizing enzyme"/>
    <property type="match status" value="1"/>
</dbReference>
<evidence type="ECO:0008006" key="3">
    <source>
        <dbReference type="Google" id="ProtNLM"/>
    </source>
</evidence>
<dbReference type="OrthoDB" id="9805202at2"/>
<dbReference type="InterPro" id="IPR011045">
    <property type="entry name" value="N2O_reductase_N"/>
</dbReference>
<proteinExistence type="predicted"/>
<name>A0A545UCT3_9GAMM</name>
<dbReference type="EMBL" id="VIKS01000009">
    <property type="protein sequence ID" value="TQV87233.1"/>
    <property type="molecule type" value="Genomic_DNA"/>
</dbReference>
<dbReference type="PANTHER" id="PTHR47197:SF3">
    <property type="entry name" value="DIHYDRO-HEME D1 DEHYDROGENASE"/>
    <property type="match status" value="1"/>
</dbReference>
<gene>
    <name evidence="1" type="ORF">FLL46_15240</name>
</gene>
<evidence type="ECO:0000313" key="1">
    <source>
        <dbReference type="EMBL" id="TQV87233.1"/>
    </source>
</evidence>
<dbReference type="SUPFAM" id="SSF50974">
    <property type="entry name" value="Nitrous oxide reductase, N-terminal domain"/>
    <property type="match status" value="1"/>
</dbReference>
<dbReference type="GO" id="GO:0020037">
    <property type="term" value="F:heme binding"/>
    <property type="evidence" value="ECO:0007669"/>
    <property type="project" value="InterPro"/>
</dbReference>
<dbReference type="GO" id="GO:0009055">
    <property type="term" value="F:electron transfer activity"/>
    <property type="evidence" value="ECO:0007669"/>
    <property type="project" value="InterPro"/>
</dbReference>
<protein>
    <recommendedName>
        <fullName evidence="3">Cytochrome c domain-containing protein</fullName>
    </recommendedName>
</protein>